<feature type="domain" description="Putative auto-transporter adhesin head GIN" evidence="2">
    <location>
        <begin position="41"/>
        <end position="214"/>
    </location>
</feature>
<evidence type="ECO:0000259" key="2">
    <source>
        <dbReference type="Pfam" id="PF10988"/>
    </source>
</evidence>
<dbReference type="AlphaFoldDB" id="A0A8J6XTK1"/>
<dbReference type="Gene3D" id="2.160.20.120">
    <property type="match status" value="1"/>
</dbReference>
<feature type="signal peptide" evidence="1">
    <location>
        <begin position="1"/>
        <end position="22"/>
    </location>
</feature>
<organism evidence="3 4">
    <name type="scientific">Candidatus Polarisedimenticola svalbardensis</name>
    <dbReference type="NCBI Taxonomy" id="2886004"/>
    <lineage>
        <taxon>Bacteria</taxon>
        <taxon>Pseudomonadati</taxon>
        <taxon>Acidobacteriota</taxon>
        <taxon>Candidatus Polarisedimenticolia</taxon>
        <taxon>Candidatus Polarisedimenticolales</taxon>
        <taxon>Candidatus Polarisedimenticolaceae</taxon>
        <taxon>Candidatus Polarisedimenticola</taxon>
    </lineage>
</organism>
<comment type="caution">
    <text evidence="3">The sequence shown here is derived from an EMBL/GenBank/DDBJ whole genome shotgun (WGS) entry which is preliminary data.</text>
</comment>
<gene>
    <name evidence="3" type="ORF">IFK94_05510</name>
</gene>
<dbReference type="EMBL" id="JACXWD010000012">
    <property type="protein sequence ID" value="MBD3867563.1"/>
    <property type="molecule type" value="Genomic_DNA"/>
</dbReference>
<evidence type="ECO:0000256" key="1">
    <source>
        <dbReference type="SAM" id="SignalP"/>
    </source>
</evidence>
<dbReference type="Pfam" id="PF10988">
    <property type="entry name" value="DUF2807"/>
    <property type="match status" value="1"/>
</dbReference>
<sequence>MKNSRILWVFILVLLLTVGAAAAGSVKGSGNLRIEERSVGDFHGVSLMGSPDVTITVGGPTSLSVEAEDNILPLLTTEVVNGILEIGSEKSFSTRKGIHVTLTVPELRSVAVIGSGDIVAEGVSGDLFKAMVKGSGDIEVTGSVERVEVDVLGSGDIKLFGLDAVHGEATVKGSGDIDIQASGTLELSVLGSGDIRHRGSAEVHKEVHGSGDISAD</sequence>
<proteinExistence type="predicted"/>
<feature type="chain" id="PRO_5035215363" evidence="1">
    <location>
        <begin position="23"/>
        <end position="216"/>
    </location>
</feature>
<dbReference type="Proteomes" id="UP000648239">
    <property type="component" value="Unassembled WGS sequence"/>
</dbReference>
<dbReference type="InterPro" id="IPR021255">
    <property type="entry name" value="DUF2807"/>
</dbReference>
<protein>
    <submittedName>
        <fullName evidence="3">DUF2807 domain-containing protein</fullName>
    </submittedName>
</protein>
<name>A0A8J6XTK1_9BACT</name>
<accession>A0A8J6XTK1</accession>
<keyword evidence="1" id="KW-0732">Signal</keyword>
<reference evidence="3 4" key="1">
    <citation type="submission" date="2020-08" db="EMBL/GenBank/DDBJ databases">
        <title>Acidobacteriota in marine sediments use diverse sulfur dissimilation pathways.</title>
        <authorList>
            <person name="Wasmund K."/>
        </authorList>
    </citation>
    <scope>NUCLEOTIDE SEQUENCE [LARGE SCALE GENOMIC DNA]</scope>
    <source>
        <strain evidence="3">MAG AM4</strain>
    </source>
</reference>
<evidence type="ECO:0000313" key="4">
    <source>
        <dbReference type="Proteomes" id="UP000648239"/>
    </source>
</evidence>
<evidence type="ECO:0000313" key="3">
    <source>
        <dbReference type="EMBL" id="MBD3867563.1"/>
    </source>
</evidence>